<reference evidence="1" key="1">
    <citation type="submission" date="2017-08" db="EMBL/GenBank/DDBJ databases">
        <authorList>
            <person name="Polle J.E."/>
            <person name="Barry K."/>
            <person name="Cushman J."/>
            <person name="Schmutz J."/>
            <person name="Tran D."/>
            <person name="Hathwaick L.T."/>
            <person name="Yim W.C."/>
            <person name="Jenkins J."/>
            <person name="Mckie-Krisberg Z.M."/>
            <person name="Prochnik S."/>
            <person name="Lindquist E."/>
            <person name="Dockter R.B."/>
            <person name="Adam C."/>
            <person name="Molina H."/>
            <person name="Bunkerborg J."/>
            <person name="Jin E."/>
            <person name="Buchheim M."/>
            <person name="Magnuson J."/>
        </authorList>
    </citation>
    <scope>NUCLEOTIDE SEQUENCE</scope>
    <source>
        <strain evidence="1">CCAP 19/18</strain>
    </source>
</reference>
<accession>A0ABQ7G355</accession>
<dbReference type="Proteomes" id="UP000815325">
    <property type="component" value="Unassembled WGS sequence"/>
</dbReference>
<keyword evidence="2" id="KW-1185">Reference proteome</keyword>
<proteinExistence type="predicted"/>
<comment type="caution">
    <text evidence="1">The sequence shown here is derived from an EMBL/GenBank/DDBJ whole genome shotgun (WGS) entry which is preliminary data.</text>
</comment>
<name>A0ABQ7G355_DUNSA</name>
<dbReference type="EMBL" id="MU070213">
    <property type="protein sequence ID" value="KAF5829038.1"/>
    <property type="molecule type" value="Genomic_DNA"/>
</dbReference>
<evidence type="ECO:0000313" key="2">
    <source>
        <dbReference type="Proteomes" id="UP000815325"/>
    </source>
</evidence>
<protein>
    <submittedName>
        <fullName evidence="1">Uncharacterized protein</fullName>
    </submittedName>
</protein>
<gene>
    <name evidence="1" type="ORF">DUNSADRAFT_16656</name>
</gene>
<organism evidence="1 2">
    <name type="scientific">Dunaliella salina</name>
    <name type="common">Green alga</name>
    <name type="synonym">Protococcus salinus</name>
    <dbReference type="NCBI Taxonomy" id="3046"/>
    <lineage>
        <taxon>Eukaryota</taxon>
        <taxon>Viridiplantae</taxon>
        <taxon>Chlorophyta</taxon>
        <taxon>core chlorophytes</taxon>
        <taxon>Chlorophyceae</taxon>
        <taxon>CS clade</taxon>
        <taxon>Chlamydomonadales</taxon>
        <taxon>Dunaliellaceae</taxon>
        <taxon>Dunaliella</taxon>
    </lineage>
</organism>
<evidence type="ECO:0000313" key="1">
    <source>
        <dbReference type="EMBL" id="KAF5829038.1"/>
    </source>
</evidence>
<sequence>MATWLPPNEAQVVHKPCFSKKKEVLKTFLSLIDLMEIVSAVSLTPGRVSDEIPRATTDVYLFAPRNHHKFKAQVQRAAQMQVGVPFCRGALFPNYLNSWDS</sequence>